<evidence type="ECO:0000313" key="2">
    <source>
        <dbReference type="EMBL" id="SMH26969.1"/>
    </source>
</evidence>
<dbReference type="OrthoDB" id="9783944at2"/>
<dbReference type="RefSeq" id="WP_085558705.1">
    <property type="nucleotide sequence ID" value="NZ_FOAH01000022.1"/>
</dbReference>
<accession>A0A1X7MQ50</accession>
<organism evidence="2 3">
    <name type="scientific">Carnobacterium iners</name>
    <dbReference type="NCBI Taxonomy" id="1073423"/>
    <lineage>
        <taxon>Bacteria</taxon>
        <taxon>Bacillati</taxon>
        <taxon>Bacillota</taxon>
        <taxon>Bacilli</taxon>
        <taxon>Lactobacillales</taxon>
        <taxon>Carnobacteriaceae</taxon>
        <taxon>Carnobacterium</taxon>
    </lineage>
</organism>
<dbReference type="SUPFAM" id="SSF55797">
    <property type="entry name" value="PR-1-like"/>
    <property type="match status" value="1"/>
</dbReference>
<evidence type="ECO:0000313" key="3">
    <source>
        <dbReference type="Proteomes" id="UP000193435"/>
    </source>
</evidence>
<proteinExistence type="predicted"/>
<reference evidence="2 3" key="1">
    <citation type="submission" date="2017-04" db="EMBL/GenBank/DDBJ databases">
        <authorList>
            <person name="Afonso C.L."/>
            <person name="Miller P.J."/>
            <person name="Scott M.A."/>
            <person name="Spackman E."/>
            <person name="Goraichik I."/>
            <person name="Dimitrov K.M."/>
            <person name="Suarez D.L."/>
            <person name="Swayne D.E."/>
        </authorList>
    </citation>
    <scope>NUCLEOTIDE SEQUENCE [LARGE SCALE GENOMIC DNA]</scope>
    <source>
        <strain evidence="2 3">LMG26642</strain>
    </source>
</reference>
<dbReference type="STRING" id="1073423.SAMN04488700_0356"/>
<sequence length="227" mass="25382">MKRFFSSILLIIVALIIGFWLGKTDVLQGTWVGDTLSDTVEKIPNPESNKSIIEGEGSLKKVNPTPESQLQESVAVAEPEVEINEKTATIDYQLLEDSIFDLLNQVRCEKNLPELTPNAQLKKAARKRAKETEESFSHTRPDGRDTFTILEEAEYQYVYQLAGENLGMATNYLDETGMAELLSDGWVDSPGHYENMIHKDFKEVGIGVSFDGENIYAVQLFGTPMAN</sequence>
<dbReference type="PANTHER" id="PTHR31157">
    <property type="entry name" value="SCP DOMAIN-CONTAINING PROTEIN"/>
    <property type="match status" value="1"/>
</dbReference>
<dbReference type="EMBL" id="FXBJ01000002">
    <property type="protein sequence ID" value="SMH26969.1"/>
    <property type="molecule type" value="Genomic_DNA"/>
</dbReference>
<dbReference type="Proteomes" id="UP000193435">
    <property type="component" value="Unassembled WGS sequence"/>
</dbReference>
<gene>
    <name evidence="2" type="ORF">SAMN04488700_0356</name>
</gene>
<dbReference type="Gene3D" id="3.40.33.10">
    <property type="entry name" value="CAP"/>
    <property type="match status" value="1"/>
</dbReference>
<dbReference type="PANTHER" id="PTHR31157:SF1">
    <property type="entry name" value="SCP DOMAIN-CONTAINING PROTEIN"/>
    <property type="match status" value="1"/>
</dbReference>
<dbReference type="Pfam" id="PF00188">
    <property type="entry name" value="CAP"/>
    <property type="match status" value="1"/>
</dbReference>
<feature type="domain" description="SCP" evidence="1">
    <location>
        <begin position="100"/>
        <end position="221"/>
    </location>
</feature>
<dbReference type="InterPro" id="IPR035940">
    <property type="entry name" value="CAP_sf"/>
</dbReference>
<keyword evidence="3" id="KW-1185">Reference proteome</keyword>
<dbReference type="AlphaFoldDB" id="A0A1X7MQ50"/>
<protein>
    <submittedName>
        <fullName evidence="2">Uncharacterized conserved protein YkwD, contains CAP (CSP/antigen 5/PR1) domain</fullName>
    </submittedName>
</protein>
<dbReference type="InterPro" id="IPR014044">
    <property type="entry name" value="CAP_dom"/>
</dbReference>
<evidence type="ECO:0000259" key="1">
    <source>
        <dbReference type="Pfam" id="PF00188"/>
    </source>
</evidence>
<name>A0A1X7MQ50_9LACT</name>
<dbReference type="CDD" id="cd05379">
    <property type="entry name" value="CAP_bacterial"/>
    <property type="match status" value="1"/>
</dbReference>